<evidence type="ECO:0000256" key="1">
    <source>
        <dbReference type="ARBA" id="ARBA00001911"/>
    </source>
</evidence>
<evidence type="ECO:0000256" key="4">
    <source>
        <dbReference type="ARBA" id="ARBA00023027"/>
    </source>
</evidence>
<dbReference type="GO" id="GO:0005975">
    <property type="term" value="P:carbohydrate metabolic process"/>
    <property type="evidence" value="ECO:0007669"/>
    <property type="project" value="InterPro"/>
</dbReference>
<dbReference type="Gene3D" id="3.90.110.10">
    <property type="entry name" value="Lactate dehydrogenase/glycoside hydrolase, family 4, C-terminal"/>
    <property type="match status" value="1"/>
</dbReference>
<accession>X1DL03</accession>
<dbReference type="InterPro" id="IPR001088">
    <property type="entry name" value="Glyco_hydro_4"/>
</dbReference>
<evidence type="ECO:0000256" key="2">
    <source>
        <dbReference type="ARBA" id="ARBA00022723"/>
    </source>
</evidence>
<protein>
    <recommendedName>
        <fullName evidence="7">Glycosyl hydrolase family 4 C-terminal domain-containing protein</fullName>
    </recommendedName>
</protein>
<keyword evidence="3" id="KW-0378">Hydrolase</keyword>
<keyword evidence="2" id="KW-0479">Metal-binding</keyword>
<dbReference type="Pfam" id="PF11975">
    <property type="entry name" value="Glyco_hydro_4C"/>
    <property type="match status" value="1"/>
</dbReference>
<evidence type="ECO:0000256" key="6">
    <source>
        <dbReference type="ARBA" id="ARBA00023295"/>
    </source>
</evidence>
<proteinExistence type="predicted"/>
<comment type="caution">
    <text evidence="8">The sequence shown here is derived from an EMBL/GenBank/DDBJ whole genome shotgun (WGS) entry which is preliminary data.</text>
</comment>
<dbReference type="PANTHER" id="PTHR32092:SF6">
    <property type="entry name" value="ALPHA-GALACTOSIDASE"/>
    <property type="match status" value="1"/>
</dbReference>
<name>X1DL03_9ZZZZ</name>
<dbReference type="PANTHER" id="PTHR32092">
    <property type="entry name" value="6-PHOSPHO-BETA-GLUCOSIDASE-RELATED"/>
    <property type="match status" value="1"/>
</dbReference>
<evidence type="ECO:0000259" key="7">
    <source>
        <dbReference type="Pfam" id="PF11975"/>
    </source>
</evidence>
<evidence type="ECO:0000256" key="5">
    <source>
        <dbReference type="ARBA" id="ARBA00023211"/>
    </source>
</evidence>
<feature type="non-terminal residue" evidence="8">
    <location>
        <position position="1"/>
    </location>
</feature>
<gene>
    <name evidence="8" type="ORF">S03H2_06973</name>
</gene>
<dbReference type="GO" id="GO:0004553">
    <property type="term" value="F:hydrolase activity, hydrolyzing O-glycosyl compounds"/>
    <property type="evidence" value="ECO:0007669"/>
    <property type="project" value="InterPro"/>
</dbReference>
<dbReference type="GO" id="GO:0046872">
    <property type="term" value="F:metal ion binding"/>
    <property type="evidence" value="ECO:0007669"/>
    <property type="project" value="UniProtKB-KW"/>
</dbReference>
<dbReference type="InterPro" id="IPR015955">
    <property type="entry name" value="Lactate_DH/Glyco_Ohase_4_C"/>
</dbReference>
<reference evidence="8" key="1">
    <citation type="journal article" date="2014" name="Front. Microbiol.">
        <title>High frequency of phylogenetically diverse reductive dehalogenase-homologous genes in deep subseafloor sedimentary metagenomes.</title>
        <authorList>
            <person name="Kawai M."/>
            <person name="Futagami T."/>
            <person name="Toyoda A."/>
            <person name="Takaki Y."/>
            <person name="Nishi S."/>
            <person name="Hori S."/>
            <person name="Arai W."/>
            <person name="Tsubouchi T."/>
            <person name="Morono Y."/>
            <person name="Uchiyama I."/>
            <person name="Ito T."/>
            <person name="Fujiyama A."/>
            <person name="Inagaki F."/>
            <person name="Takami H."/>
        </authorList>
    </citation>
    <scope>NUCLEOTIDE SEQUENCE</scope>
    <source>
        <strain evidence="8">Expedition CK06-06</strain>
    </source>
</reference>
<dbReference type="GO" id="GO:0016616">
    <property type="term" value="F:oxidoreductase activity, acting on the CH-OH group of donors, NAD or NADP as acceptor"/>
    <property type="evidence" value="ECO:0007669"/>
    <property type="project" value="InterPro"/>
</dbReference>
<sequence>LNHFGFLMGLEELASGKDLMPEFNSKAREYFKQHEGRFEFSTLTFEVYKRFSYFPYVGDNHLGEYLQFGEEFTKTQNMIDWIDKTDKEGKWIYRHVLRNYKRLKEGRYFKKGMLSRHLSKGHSGERAIPIIEAIITDENSYESAVNIPNDGIIENLPQDLVVECPVTVDKDGVHGVKWGMLPKNIAAILRIEATIQDLCVEAILKKSKDIAIASLAVDPNVGSFEIAEKIFTEIKSNSNYYDYFK</sequence>
<comment type="cofactor">
    <cofactor evidence="1">
        <name>NAD(+)</name>
        <dbReference type="ChEBI" id="CHEBI:57540"/>
    </cofactor>
</comment>
<keyword evidence="4" id="KW-0520">NAD</keyword>
<keyword evidence="6" id="KW-0326">Glycosidase</keyword>
<feature type="domain" description="Glycosyl hydrolase family 4 C-terminal" evidence="7">
    <location>
        <begin position="1"/>
        <end position="221"/>
    </location>
</feature>
<evidence type="ECO:0000256" key="3">
    <source>
        <dbReference type="ARBA" id="ARBA00022801"/>
    </source>
</evidence>
<dbReference type="EMBL" id="BARU01003143">
    <property type="protein sequence ID" value="GAH20892.1"/>
    <property type="molecule type" value="Genomic_DNA"/>
</dbReference>
<organism evidence="8">
    <name type="scientific">marine sediment metagenome</name>
    <dbReference type="NCBI Taxonomy" id="412755"/>
    <lineage>
        <taxon>unclassified sequences</taxon>
        <taxon>metagenomes</taxon>
        <taxon>ecological metagenomes</taxon>
    </lineage>
</organism>
<dbReference type="SUPFAM" id="SSF56327">
    <property type="entry name" value="LDH C-terminal domain-like"/>
    <property type="match status" value="1"/>
</dbReference>
<dbReference type="AlphaFoldDB" id="X1DL03"/>
<dbReference type="InterPro" id="IPR022616">
    <property type="entry name" value="Glyco_hydro_4_C"/>
</dbReference>
<keyword evidence="5" id="KW-0464">Manganese</keyword>
<evidence type="ECO:0000313" key="8">
    <source>
        <dbReference type="EMBL" id="GAH20892.1"/>
    </source>
</evidence>